<feature type="signal peptide" evidence="1">
    <location>
        <begin position="1"/>
        <end position="24"/>
    </location>
</feature>
<dbReference type="AlphaFoldDB" id="A0A512C4L7"/>
<keyword evidence="3" id="KW-1185">Reference proteome</keyword>
<gene>
    <name evidence="2" type="ORF">MAE02_67030</name>
</gene>
<proteinExistence type="predicted"/>
<dbReference type="Proteomes" id="UP000321085">
    <property type="component" value="Unassembled WGS sequence"/>
</dbReference>
<organism evidence="2 3">
    <name type="scientific">Microvirga aerophila</name>
    <dbReference type="NCBI Taxonomy" id="670291"/>
    <lineage>
        <taxon>Bacteria</taxon>
        <taxon>Pseudomonadati</taxon>
        <taxon>Pseudomonadota</taxon>
        <taxon>Alphaproteobacteria</taxon>
        <taxon>Hyphomicrobiales</taxon>
        <taxon>Methylobacteriaceae</taxon>
        <taxon>Microvirga</taxon>
    </lineage>
</organism>
<evidence type="ECO:0008006" key="4">
    <source>
        <dbReference type="Google" id="ProtNLM"/>
    </source>
</evidence>
<dbReference type="OrthoDB" id="8021349at2"/>
<keyword evidence="1" id="KW-0732">Signal</keyword>
<evidence type="ECO:0000313" key="2">
    <source>
        <dbReference type="EMBL" id="GEO19007.1"/>
    </source>
</evidence>
<feature type="chain" id="PRO_5021926960" description="Lipoprotein" evidence="1">
    <location>
        <begin position="25"/>
        <end position="96"/>
    </location>
</feature>
<sequence length="96" mass="10375">MFTVQSRVMPLVVALLAGVPAGCAATADLSYSEYQFGPGYGAERVYESRVYGDTEQGLGSEVCWGSVRREMNAFGDMIVRDDRACDGIDPGFPDQP</sequence>
<reference evidence="2 3" key="1">
    <citation type="submission" date="2019-07" db="EMBL/GenBank/DDBJ databases">
        <title>Whole genome shotgun sequence of Microvirga aerophila NBRC 106136.</title>
        <authorList>
            <person name="Hosoyama A."/>
            <person name="Uohara A."/>
            <person name="Ohji S."/>
            <person name="Ichikawa N."/>
        </authorList>
    </citation>
    <scope>NUCLEOTIDE SEQUENCE [LARGE SCALE GENOMIC DNA]</scope>
    <source>
        <strain evidence="2 3">NBRC 106136</strain>
    </source>
</reference>
<evidence type="ECO:0000256" key="1">
    <source>
        <dbReference type="SAM" id="SignalP"/>
    </source>
</evidence>
<dbReference type="RefSeq" id="WP_114188220.1">
    <property type="nucleotide sequence ID" value="NZ_BJYU01000294.1"/>
</dbReference>
<accession>A0A512C4L7</accession>
<name>A0A512C4L7_9HYPH</name>
<protein>
    <recommendedName>
        <fullName evidence="4">Lipoprotein</fullName>
    </recommendedName>
</protein>
<evidence type="ECO:0000313" key="3">
    <source>
        <dbReference type="Proteomes" id="UP000321085"/>
    </source>
</evidence>
<dbReference type="EMBL" id="BJYU01000294">
    <property type="protein sequence ID" value="GEO19007.1"/>
    <property type="molecule type" value="Genomic_DNA"/>
</dbReference>
<comment type="caution">
    <text evidence="2">The sequence shown here is derived from an EMBL/GenBank/DDBJ whole genome shotgun (WGS) entry which is preliminary data.</text>
</comment>